<feature type="compositionally biased region" description="Basic and acidic residues" evidence="1">
    <location>
        <begin position="94"/>
        <end position="103"/>
    </location>
</feature>
<protein>
    <submittedName>
        <fullName evidence="2">Uncharacterized protein</fullName>
    </submittedName>
</protein>
<gene>
    <name evidence="2" type="ORF">Sspor_21420</name>
</gene>
<feature type="compositionally biased region" description="Low complexity" evidence="1">
    <location>
        <begin position="35"/>
        <end position="61"/>
    </location>
</feature>
<sequence length="103" mass="9855">MTTITRLPEAAAGPAAVAAARRAGNRACTGARPACAAAAPARTHPAATARPGRPGTRATAASGRASLPTESGRAGRAAAHGTASPAPDRAAGPEGHRTTGEGA</sequence>
<keyword evidence="3" id="KW-1185">Reference proteome</keyword>
<accession>A0ABQ3T849</accession>
<comment type="caution">
    <text evidence="2">The sequence shown here is derived from an EMBL/GenBank/DDBJ whole genome shotgun (WGS) entry which is preliminary data.</text>
</comment>
<feature type="region of interest" description="Disordered" evidence="1">
    <location>
        <begin position="35"/>
        <end position="103"/>
    </location>
</feature>
<dbReference type="EMBL" id="BNED01000005">
    <property type="protein sequence ID" value="GHI76581.1"/>
    <property type="molecule type" value="Genomic_DNA"/>
</dbReference>
<evidence type="ECO:0000313" key="3">
    <source>
        <dbReference type="Proteomes" id="UP000608522"/>
    </source>
</evidence>
<dbReference type="Proteomes" id="UP000608522">
    <property type="component" value="Unassembled WGS sequence"/>
</dbReference>
<evidence type="ECO:0000313" key="2">
    <source>
        <dbReference type="EMBL" id="GHI76581.1"/>
    </source>
</evidence>
<name>A0ABQ3T849_9ACTN</name>
<proteinExistence type="predicted"/>
<feature type="compositionally biased region" description="Low complexity" evidence="1">
    <location>
        <begin position="71"/>
        <end position="87"/>
    </location>
</feature>
<reference evidence="3" key="1">
    <citation type="submission" date="2023-07" db="EMBL/GenBank/DDBJ databases">
        <title>Whole genome shotgun sequence of Streptomyces spororaveus NBRC 15456.</title>
        <authorList>
            <person name="Komaki H."/>
            <person name="Tamura T."/>
        </authorList>
    </citation>
    <scope>NUCLEOTIDE SEQUENCE [LARGE SCALE GENOMIC DNA]</scope>
    <source>
        <strain evidence="3">NBRC 15456</strain>
    </source>
</reference>
<organism evidence="2 3">
    <name type="scientific">Streptomyces spororaveus</name>
    <dbReference type="NCBI Taxonomy" id="284039"/>
    <lineage>
        <taxon>Bacteria</taxon>
        <taxon>Bacillati</taxon>
        <taxon>Actinomycetota</taxon>
        <taxon>Actinomycetes</taxon>
        <taxon>Kitasatosporales</taxon>
        <taxon>Streptomycetaceae</taxon>
        <taxon>Streptomyces</taxon>
    </lineage>
</organism>
<dbReference type="RefSeq" id="WP_202198740.1">
    <property type="nucleotide sequence ID" value="NZ_BNED01000005.1"/>
</dbReference>
<evidence type="ECO:0000256" key="1">
    <source>
        <dbReference type="SAM" id="MobiDB-lite"/>
    </source>
</evidence>